<feature type="region of interest" description="Disordered" evidence="1">
    <location>
        <begin position="280"/>
        <end position="333"/>
    </location>
</feature>
<dbReference type="OrthoDB" id="1746176at2759"/>
<dbReference type="PANTHER" id="PTHR36486">
    <property type="entry name" value="OS01G0977800 PROTEIN"/>
    <property type="match status" value="1"/>
</dbReference>
<evidence type="ECO:0000313" key="3">
    <source>
        <dbReference type="Proteomes" id="UP000295252"/>
    </source>
</evidence>
<name>A0A068U784_COFCA</name>
<evidence type="ECO:0000256" key="1">
    <source>
        <dbReference type="SAM" id="MobiDB-lite"/>
    </source>
</evidence>
<gene>
    <name evidence="2" type="ORF">GSCOC_T00016577001</name>
</gene>
<dbReference type="InterPro" id="IPR053057">
    <property type="entry name" value="XLG_GTP-binding"/>
</dbReference>
<dbReference type="Proteomes" id="UP000295252">
    <property type="component" value="Chromosome I"/>
</dbReference>
<dbReference type="Gramene" id="CDP04044">
    <property type="protein sequence ID" value="CDP04044"/>
    <property type="gene ID" value="GSCOC_T00016577001"/>
</dbReference>
<evidence type="ECO:0000313" key="2">
    <source>
        <dbReference type="EMBL" id="CDP04044.1"/>
    </source>
</evidence>
<dbReference type="InParanoid" id="A0A068U784"/>
<dbReference type="OMA" id="HSNICTV"/>
<dbReference type="PANTHER" id="PTHR36486:SF2">
    <property type="entry name" value="OS01G0977800 PROTEIN"/>
    <property type="match status" value="1"/>
</dbReference>
<proteinExistence type="predicted"/>
<sequence>MGDLTKLAKAKRELEELYSGIPDDSVNLTFQDLAEVRQQNGLPSIDKNNAPPTLDSIIEASPRKEEVAPLKKIPSLDFSRGLEASASCDHQIHYQSHHLPHIHHLSKSRDTYNSPMTTNHLHNSGVGDHQGANGHRSHHYVHGQTTPPPHHYHHARPYSHSTRGMHNNMGYDDMSQMSGISMASMSGYPEIGGRRRPGIPHSNICTVCTTYIYVFRHRCLVCGRVYCRQCVVIGMGEMTEGRKCIECLGRRFGHRYIERAGQMGCCMGYPSLVKQQELKWAEKGPRGSGENRYSRSGMVSTPRSPAPRTPNRGRNNHHAGSNNNNPASFVGNAQSSFVMGSPYSPYYSPTNHPLPF</sequence>
<dbReference type="STRING" id="49390.A0A068U784"/>
<dbReference type="AlphaFoldDB" id="A0A068U784"/>
<protein>
    <submittedName>
        <fullName evidence="2">Uncharacterized protein</fullName>
    </submittedName>
</protein>
<dbReference type="EMBL" id="HG739095">
    <property type="protein sequence ID" value="CDP04044.1"/>
    <property type="molecule type" value="Genomic_DNA"/>
</dbReference>
<accession>A0A068U784</accession>
<organism evidence="2 3">
    <name type="scientific">Coffea canephora</name>
    <name type="common">Robusta coffee</name>
    <dbReference type="NCBI Taxonomy" id="49390"/>
    <lineage>
        <taxon>Eukaryota</taxon>
        <taxon>Viridiplantae</taxon>
        <taxon>Streptophyta</taxon>
        <taxon>Embryophyta</taxon>
        <taxon>Tracheophyta</taxon>
        <taxon>Spermatophyta</taxon>
        <taxon>Magnoliopsida</taxon>
        <taxon>eudicotyledons</taxon>
        <taxon>Gunneridae</taxon>
        <taxon>Pentapetalae</taxon>
        <taxon>asterids</taxon>
        <taxon>lamiids</taxon>
        <taxon>Gentianales</taxon>
        <taxon>Rubiaceae</taxon>
        <taxon>Ixoroideae</taxon>
        <taxon>Gardenieae complex</taxon>
        <taxon>Bertiereae - Coffeeae clade</taxon>
        <taxon>Coffeeae</taxon>
        <taxon>Coffea</taxon>
    </lineage>
</organism>
<feature type="compositionally biased region" description="Low complexity" evidence="1">
    <location>
        <begin position="318"/>
        <end position="328"/>
    </location>
</feature>
<dbReference type="PhylomeDB" id="A0A068U784"/>
<reference evidence="3" key="1">
    <citation type="journal article" date="2014" name="Science">
        <title>The coffee genome provides insight into the convergent evolution of caffeine biosynthesis.</title>
        <authorList>
            <person name="Denoeud F."/>
            <person name="Carretero-Paulet L."/>
            <person name="Dereeper A."/>
            <person name="Droc G."/>
            <person name="Guyot R."/>
            <person name="Pietrella M."/>
            <person name="Zheng C."/>
            <person name="Alberti A."/>
            <person name="Anthony F."/>
            <person name="Aprea G."/>
            <person name="Aury J.M."/>
            <person name="Bento P."/>
            <person name="Bernard M."/>
            <person name="Bocs S."/>
            <person name="Campa C."/>
            <person name="Cenci A."/>
            <person name="Combes M.C."/>
            <person name="Crouzillat D."/>
            <person name="Da Silva C."/>
            <person name="Daddiego L."/>
            <person name="De Bellis F."/>
            <person name="Dussert S."/>
            <person name="Garsmeur O."/>
            <person name="Gayraud T."/>
            <person name="Guignon V."/>
            <person name="Jahn K."/>
            <person name="Jamilloux V."/>
            <person name="Joet T."/>
            <person name="Labadie K."/>
            <person name="Lan T."/>
            <person name="Leclercq J."/>
            <person name="Lepelley M."/>
            <person name="Leroy T."/>
            <person name="Li L.T."/>
            <person name="Librado P."/>
            <person name="Lopez L."/>
            <person name="Munoz A."/>
            <person name="Noel B."/>
            <person name="Pallavicini A."/>
            <person name="Perrotta G."/>
            <person name="Poncet V."/>
            <person name="Pot D."/>
            <person name="Priyono X."/>
            <person name="Rigoreau M."/>
            <person name="Rouard M."/>
            <person name="Rozas J."/>
            <person name="Tranchant-Dubreuil C."/>
            <person name="VanBuren R."/>
            <person name="Zhang Q."/>
            <person name="Andrade A.C."/>
            <person name="Argout X."/>
            <person name="Bertrand B."/>
            <person name="de Kochko A."/>
            <person name="Graziosi G."/>
            <person name="Henry R.J."/>
            <person name="Jayarama X."/>
            <person name="Ming R."/>
            <person name="Nagai C."/>
            <person name="Rounsley S."/>
            <person name="Sankoff D."/>
            <person name="Giuliano G."/>
            <person name="Albert V.A."/>
            <person name="Wincker P."/>
            <person name="Lashermes P."/>
        </authorList>
    </citation>
    <scope>NUCLEOTIDE SEQUENCE [LARGE SCALE GENOMIC DNA]</scope>
    <source>
        <strain evidence="3">cv. DH200-94</strain>
    </source>
</reference>
<keyword evidence="3" id="KW-1185">Reference proteome</keyword>